<name>A0A9P3PV44_LYOSH</name>
<comment type="caution">
    <text evidence="2">The sequence shown here is derived from an EMBL/GenBank/DDBJ whole genome shotgun (WGS) entry which is preliminary data.</text>
</comment>
<accession>A0A9P3PV44</accession>
<protein>
    <submittedName>
        <fullName evidence="2">Uncharacterized protein</fullName>
    </submittedName>
</protein>
<dbReference type="Proteomes" id="UP001063166">
    <property type="component" value="Unassembled WGS sequence"/>
</dbReference>
<evidence type="ECO:0000313" key="2">
    <source>
        <dbReference type="EMBL" id="GLB42575.1"/>
    </source>
</evidence>
<organism evidence="2 3">
    <name type="scientific">Lyophyllum shimeji</name>
    <name type="common">Hon-shimeji</name>
    <name type="synonym">Tricholoma shimeji</name>
    <dbReference type="NCBI Taxonomy" id="47721"/>
    <lineage>
        <taxon>Eukaryota</taxon>
        <taxon>Fungi</taxon>
        <taxon>Dikarya</taxon>
        <taxon>Basidiomycota</taxon>
        <taxon>Agaricomycotina</taxon>
        <taxon>Agaricomycetes</taxon>
        <taxon>Agaricomycetidae</taxon>
        <taxon>Agaricales</taxon>
        <taxon>Tricholomatineae</taxon>
        <taxon>Lyophyllaceae</taxon>
        <taxon>Lyophyllum</taxon>
    </lineage>
</organism>
<sequence length="326" mass="36515">MAAVAPPTTWHQHPNPRPHPASSTFTPPPPPQTRPHGRFQYASPLATRDIPIPLPPRNEKELTRELLITILDYFATLIPAHFNGLPLRLVVHGGACMLLHPGLYNLAKQQEYLSARSHSRSHSSPHSKLPRRISTRDVDYIHRSFVAEWHALGVMDAEERIRRCIRLTAGHFGLGADWMNADADVALPMALDAHGKQYDPIYHSALQPHNVALHTVYTAPNGLLRLISVPPVWSIALKLVRYTKYDPGDICLLLRNGTNLNNVHWTPATLASWLRTDAAPMSFELWTAAKLHELHERIRHAIGGVEAWEGEGQRDGQGQGREARGR</sequence>
<reference evidence="2" key="1">
    <citation type="submission" date="2022-07" db="EMBL/GenBank/DDBJ databases">
        <title>The genome of Lyophyllum shimeji provides insight into the initial evolution of ectomycorrhizal fungal genome.</title>
        <authorList>
            <person name="Kobayashi Y."/>
            <person name="Shibata T."/>
            <person name="Hirakawa H."/>
            <person name="Shigenobu S."/>
            <person name="Nishiyama T."/>
            <person name="Yamada A."/>
            <person name="Hasebe M."/>
            <person name="Kawaguchi M."/>
        </authorList>
    </citation>
    <scope>NUCLEOTIDE SEQUENCE</scope>
    <source>
        <strain evidence="2">AT787</strain>
    </source>
</reference>
<gene>
    <name evidence="2" type="ORF">LshimejAT787_1200240</name>
</gene>
<dbReference type="EMBL" id="BRPK01000012">
    <property type="protein sequence ID" value="GLB42575.1"/>
    <property type="molecule type" value="Genomic_DNA"/>
</dbReference>
<proteinExistence type="predicted"/>
<dbReference type="OrthoDB" id="3141838at2759"/>
<evidence type="ECO:0000256" key="1">
    <source>
        <dbReference type="SAM" id="MobiDB-lite"/>
    </source>
</evidence>
<keyword evidence="3" id="KW-1185">Reference proteome</keyword>
<dbReference type="AlphaFoldDB" id="A0A9P3PV44"/>
<feature type="region of interest" description="Disordered" evidence="1">
    <location>
        <begin position="1"/>
        <end position="39"/>
    </location>
</feature>
<evidence type="ECO:0000313" key="3">
    <source>
        <dbReference type="Proteomes" id="UP001063166"/>
    </source>
</evidence>